<protein>
    <submittedName>
        <fullName evidence="1">Uncharacterized protein</fullName>
    </submittedName>
</protein>
<reference evidence="2" key="1">
    <citation type="submission" date="2017-10" db="EMBL/GenBank/DDBJ databases">
        <title>Rapid genome shrinkage in a self-fertile nematode reveals novel sperm competition proteins.</title>
        <authorList>
            <person name="Yin D."/>
            <person name="Schwarz E.M."/>
            <person name="Thomas C.G."/>
            <person name="Felde R.L."/>
            <person name="Korf I.F."/>
            <person name="Cutter A.D."/>
            <person name="Schartner C.M."/>
            <person name="Ralston E.J."/>
            <person name="Meyer B.J."/>
            <person name="Haag E.S."/>
        </authorList>
    </citation>
    <scope>NUCLEOTIDE SEQUENCE [LARGE SCALE GENOMIC DNA]</scope>
    <source>
        <strain evidence="2">JU1422</strain>
    </source>
</reference>
<proteinExistence type="predicted"/>
<dbReference type="EMBL" id="PDUG01000004">
    <property type="protein sequence ID" value="PIC33944.1"/>
    <property type="molecule type" value="Genomic_DNA"/>
</dbReference>
<keyword evidence="2" id="KW-1185">Reference proteome</keyword>
<organism evidence="1 2">
    <name type="scientific">Caenorhabditis nigoni</name>
    <dbReference type="NCBI Taxonomy" id="1611254"/>
    <lineage>
        <taxon>Eukaryota</taxon>
        <taxon>Metazoa</taxon>
        <taxon>Ecdysozoa</taxon>
        <taxon>Nematoda</taxon>
        <taxon>Chromadorea</taxon>
        <taxon>Rhabditida</taxon>
        <taxon>Rhabditina</taxon>
        <taxon>Rhabditomorpha</taxon>
        <taxon>Rhabditoidea</taxon>
        <taxon>Rhabditidae</taxon>
        <taxon>Peloderinae</taxon>
        <taxon>Caenorhabditis</taxon>
    </lineage>
</organism>
<evidence type="ECO:0000313" key="2">
    <source>
        <dbReference type="Proteomes" id="UP000230233"/>
    </source>
</evidence>
<dbReference type="AlphaFoldDB" id="A0A2G5U314"/>
<name>A0A2G5U314_9PELO</name>
<gene>
    <name evidence="1" type="primary">Cnig_chr_IV.g13741</name>
    <name evidence="1" type="ORF">B9Z55_013741</name>
</gene>
<comment type="caution">
    <text evidence="1">The sequence shown here is derived from an EMBL/GenBank/DDBJ whole genome shotgun (WGS) entry which is preliminary data.</text>
</comment>
<sequence>MEIQIKTAGISVLPVTEIKLLATIFMFLTGKVFERNFLYKCFVVATDDIPRLSCLHLKQIPENVRRDNHENLLEMVQLDRLIGKV</sequence>
<evidence type="ECO:0000313" key="1">
    <source>
        <dbReference type="EMBL" id="PIC33944.1"/>
    </source>
</evidence>
<dbReference type="Proteomes" id="UP000230233">
    <property type="component" value="Chromosome IV"/>
</dbReference>
<accession>A0A2G5U314</accession>